<keyword evidence="2" id="KW-0808">Transferase</keyword>
<comment type="caution">
    <text evidence="5">The sequence shown here is derived from an EMBL/GenBank/DDBJ whole genome shotgun (WGS) entry which is preliminary data.</text>
</comment>
<organism evidence="5">
    <name type="scientific">marine sediment metagenome</name>
    <dbReference type="NCBI Taxonomy" id="412755"/>
    <lineage>
        <taxon>unclassified sequences</taxon>
        <taxon>metagenomes</taxon>
        <taxon>ecological metagenomes</taxon>
    </lineage>
</organism>
<dbReference type="Gene3D" id="3.40.50.300">
    <property type="entry name" value="P-loop containing nucleotide triphosphate hydrolases"/>
    <property type="match status" value="1"/>
</dbReference>
<dbReference type="InterPro" id="IPR008144">
    <property type="entry name" value="Guanylate_kin-like_dom"/>
</dbReference>
<name>X1R5U8_9ZZZZ</name>
<comment type="similarity">
    <text evidence="1">Belongs to the guanylate kinase family.</text>
</comment>
<evidence type="ECO:0000313" key="5">
    <source>
        <dbReference type="EMBL" id="GAI50964.1"/>
    </source>
</evidence>
<dbReference type="CDD" id="cd00071">
    <property type="entry name" value="GMPK"/>
    <property type="match status" value="1"/>
</dbReference>
<dbReference type="EMBL" id="BARV01038786">
    <property type="protein sequence ID" value="GAI50964.1"/>
    <property type="molecule type" value="Genomic_DNA"/>
</dbReference>
<dbReference type="Pfam" id="PF00625">
    <property type="entry name" value="Guanylate_kin"/>
    <property type="match status" value="1"/>
</dbReference>
<dbReference type="PANTHER" id="PTHR23117">
    <property type="entry name" value="GUANYLATE KINASE-RELATED"/>
    <property type="match status" value="1"/>
</dbReference>
<sequence length="123" mass="13684">MNRSVDIYKLIEKKRPGCLFVFTGPSGAGKSTICRAVLKDLSGISFSVSHTTRPVRPDEVDGRDYYFVSEESFESLLSDGRFVEYATVHGYRYGTSRDQLEEKLGHGDALLDVDVQGASQLRS</sequence>
<dbReference type="GO" id="GO:0005829">
    <property type="term" value="C:cytosol"/>
    <property type="evidence" value="ECO:0007669"/>
    <property type="project" value="TreeGrafter"/>
</dbReference>
<dbReference type="GO" id="GO:0004385">
    <property type="term" value="F:GMP kinase activity"/>
    <property type="evidence" value="ECO:0007669"/>
    <property type="project" value="TreeGrafter"/>
</dbReference>
<evidence type="ECO:0000256" key="3">
    <source>
        <dbReference type="ARBA" id="ARBA00022777"/>
    </source>
</evidence>
<dbReference type="SUPFAM" id="SSF52540">
    <property type="entry name" value="P-loop containing nucleoside triphosphate hydrolases"/>
    <property type="match status" value="1"/>
</dbReference>
<accession>X1R5U8</accession>
<dbReference type="InterPro" id="IPR027417">
    <property type="entry name" value="P-loop_NTPase"/>
</dbReference>
<dbReference type="PANTHER" id="PTHR23117:SF13">
    <property type="entry name" value="GUANYLATE KINASE"/>
    <property type="match status" value="1"/>
</dbReference>
<dbReference type="PROSITE" id="PS00856">
    <property type="entry name" value="GUANYLATE_KINASE_1"/>
    <property type="match status" value="1"/>
</dbReference>
<protein>
    <recommendedName>
        <fullName evidence="4">Guanylate kinase-like domain-containing protein</fullName>
    </recommendedName>
</protein>
<evidence type="ECO:0000256" key="1">
    <source>
        <dbReference type="ARBA" id="ARBA00005790"/>
    </source>
</evidence>
<dbReference type="PROSITE" id="PS50052">
    <property type="entry name" value="GUANYLATE_KINASE_2"/>
    <property type="match status" value="1"/>
</dbReference>
<feature type="domain" description="Guanylate kinase-like" evidence="4">
    <location>
        <begin position="17"/>
        <end position="123"/>
    </location>
</feature>
<dbReference type="AlphaFoldDB" id="X1R5U8"/>
<feature type="non-terminal residue" evidence="5">
    <location>
        <position position="123"/>
    </location>
</feature>
<dbReference type="InterPro" id="IPR020590">
    <property type="entry name" value="Guanylate_kinase_CS"/>
</dbReference>
<evidence type="ECO:0000256" key="2">
    <source>
        <dbReference type="ARBA" id="ARBA00022679"/>
    </source>
</evidence>
<gene>
    <name evidence="5" type="ORF">S06H3_59649</name>
</gene>
<keyword evidence="3" id="KW-0418">Kinase</keyword>
<dbReference type="InterPro" id="IPR008145">
    <property type="entry name" value="GK/Ca_channel_bsu"/>
</dbReference>
<reference evidence="5" key="1">
    <citation type="journal article" date="2014" name="Front. Microbiol.">
        <title>High frequency of phylogenetically diverse reductive dehalogenase-homologous genes in deep subseafloor sedimentary metagenomes.</title>
        <authorList>
            <person name="Kawai M."/>
            <person name="Futagami T."/>
            <person name="Toyoda A."/>
            <person name="Takaki Y."/>
            <person name="Nishi S."/>
            <person name="Hori S."/>
            <person name="Arai W."/>
            <person name="Tsubouchi T."/>
            <person name="Morono Y."/>
            <person name="Uchiyama I."/>
            <person name="Ito T."/>
            <person name="Fujiyama A."/>
            <person name="Inagaki F."/>
            <person name="Takami H."/>
        </authorList>
    </citation>
    <scope>NUCLEOTIDE SEQUENCE</scope>
    <source>
        <strain evidence="5">Expedition CK06-06</strain>
    </source>
</reference>
<evidence type="ECO:0000259" key="4">
    <source>
        <dbReference type="PROSITE" id="PS50052"/>
    </source>
</evidence>
<proteinExistence type="inferred from homology"/>